<evidence type="ECO:0000313" key="8">
    <source>
        <dbReference type="EMBL" id="CAK9328474.1"/>
    </source>
</evidence>
<evidence type="ECO:0000259" key="7">
    <source>
        <dbReference type="SMART" id="SM00088"/>
    </source>
</evidence>
<dbReference type="SMART" id="SM00088">
    <property type="entry name" value="PINT"/>
    <property type="match status" value="1"/>
</dbReference>
<protein>
    <recommendedName>
        <fullName evidence="7">PCI domain-containing protein</fullName>
    </recommendedName>
</protein>
<dbReference type="EMBL" id="OZ021743">
    <property type="protein sequence ID" value="CAK9328474.1"/>
    <property type="molecule type" value="Genomic_DNA"/>
</dbReference>
<organism evidence="8 9">
    <name type="scientific">Citrullus colocynthis</name>
    <name type="common">colocynth</name>
    <dbReference type="NCBI Taxonomy" id="252529"/>
    <lineage>
        <taxon>Eukaryota</taxon>
        <taxon>Viridiplantae</taxon>
        <taxon>Streptophyta</taxon>
        <taxon>Embryophyta</taxon>
        <taxon>Tracheophyta</taxon>
        <taxon>Spermatophyta</taxon>
        <taxon>Magnoliopsida</taxon>
        <taxon>eudicotyledons</taxon>
        <taxon>Gunneridae</taxon>
        <taxon>Pentapetalae</taxon>
        <taxon>rosids</taxon>
        <taxon>fabids</taxon>
        <taxon>Cucurbitales</taxon>
        <taxon>Cucurbitaceae</taxon>
        <taxon>Benincaseae</taxon>
        <taxon>Citrullus</taxon>
    </lineage>
</organism>
<dbReference type="Pfam" id="PF01399">
    <property type="entry name" value="PCI"/>
    <property type="match status" value="1"/>
</dbReference>
<dbReference type="InterPro" id="IPR000717">
    <property type="entry name" value="PCI_dom"/>
</dbReference>
<dbReference type="Pfam" id="PF10602">
    <property type="entry name" value="RPN7"/>
    <property type="match status" value="1"/>
</dbReference>
<keyword evidence="6" id="KW-0539">Nucleus</keyword>
<comment type="similarity">
    <text evidence="3">Belongs to the CSN1 family.</text>
</comment>
<keyword evidence="9" id="KW-1185">Reference proteome</keyword>
<reference evidence="8 9" key="1">
    <citation type="submission" date="2024-03" db="EMBL/GenBank/DDBJ databases">
        <authorList>
            <person name="Gkanogiannis A."/>
            <person name="Becerra Lopez-Lavalle L."/>
        </authorList>
    </citation>
    <scope>NUCLEOTIDE SEQUENCE [LARGE SCALE GENOMIC DNA]</scope>
</reference>
<dbReference type="Proteomes" id="UP001642487">
    <property type="component" value="Chromosome 9"/>
</dbReference>
<dbReference type="PANTHER" id="PTHR14145:SF2">
    <property type="entry name" value="COP9 SIGNALOSOME COMPLEX SUBUNIT 1"/>
    <property type="match status" value="1"/>
</dbReference>
<keyword evidence="5" id="KW-0736">Signalosome</keyword>
<evidence type="ECO:0000256" key="1">
    <source>
        <dbReference type="ARBA" id="ARBA00004123"/>
    </source>
</evidence>
<gene>
    <name evidence="8" type="ORF">CITCOLO1_LOCUS20892</name>
</gene>
<dbReference type="InterPro" id="IPR036390">
    <property type="entry name" value="WH_DNA-bd_sf"/>
</dbReference>
<dbReference type="Gene3D" id="1.25.40.570">
    <property type="match status" value="1"/>
</dbReference>
<dbReference type="SUPFAM" id="SSF46785">
    <property type="entry name" value="Winged helix' DNA-binding domain"/>
    <property type="match status" value="1"/>
</dbReference>
<evidence type="ECO:0000256" key="3">
    <source>
        <dbReference type="ARBA" id="ARBA00008793"/>
    </source>
</evidence>
<name>A0ABP0Z6R6_9ROSI</name>
<evidence type="ECO:0000256" key="5">
    <source>
        <dbReference type="ARBA" id="ARBA00022790"/>
    </source>
</evidence>
<proteinExistence type="inferred from homology"/>
<evidence type="ECO:0000313" key="9">
    <source>
        <dbReference type="Proteomes" id="UP001642487"/>
    </source>
</evidence>
<keyword evidence="4" id="KW-0963">Cytoplasm</keyword>
<accession>A0ABP0Z6R6</accession>
<dbReference type="PANTHER" id="PTHR14145">
    <property type="entry name" value="26S PROTESOME SUBUNIT 6"/>
    <property type="match status" value="1"/>
</dbReference>
<feature type="domain" description="PCI" evidence="7">
    <location>
        <begin position="356"/>
        <end position="438"/>
    </location>
</feature>
<dbReference type="InterPro" id="IPR045135">
    <property type="entry name" value="Rpn7_N"/>
</dbReference>
<evidence type="ECO:0000256" key="4">
    <source>
        <dbReference type="ARBA" id="ARBA00022490"/>
    </source>
</evidence>
<evidence type="ECO:0000256" key="6">
    <source>
        <dbReference type="ARBA" id="ARBA00023242"/>
    </source>
</evidence>
<sequence>MEGDADIIYASMEDDGMFFRGQSNDKEEIWKFAIVSDEGEEEEEKEHPIRRPIMRGKNFDIEAYASNYRGRSKILRLLSIADRCGDHERLAMQLEALRIAYDEAKEGKDVVLFTKVVQKISGRLGPNYQMDQDWCDSVNRIRQRMELGVDSGLQQYLKDFERGNRFLNDIVNAYIYVGDFHYVHGSIKKASKHYWEAYFLSLRDGRVRSLCRQIIIRVLILMIELESPFDGSAGKLPYSTDEERQCAEGLRLFKERHFRDAAVIFLGISRELGSQFSVVMAAHDIAAYGGLCALATMERAELKSLVMDNDGFQSYLNSAIEVRELIYDFYSGRYSSCFDHLHNLREWLPFDIHFHDKFETLYGQIRNKAMVFYVQLFVSVDLQSMANVFWTTLQALENELKALINTNQIQAKIDSIYKVLYVHRDHRNATFRRVIQNCSVIELDFRSMLLWKPFHTSRTMPS</sequence>
<evidence type="ECO:0000256" key="2">
    <source>
        <dbReference type="ARBA" id="ARBA00004496"/>
    </source>
</evidence>
<dbReference type="InterPro" id="IPR019585">
    <property type="entry name" value="Rpn7/CSN1"/>
</dbReference>
<comment type="subcellular location">
    <subcellularLocation>
        <location evidence="2">Cytoplasm</location>
    </subcellularLocation>
    <subcellularLocation>
        <location evidence="1">Nucleus</location>
    </subcellularLocation>
</comment>